<evidence type="ECO:0008006" key="3">
    <source>
        <dbReference type="Google" id="ProtNLM"/>
    </source>
</evidence>
<dbReference type="Proteomes" id="UP000177583">
    <property type="component" value="Unassembled WGS sequence"/>
</dbReference>
<reference evidence="1 2" key="1">
    <citation type="journal article" date="2016" name="Nat. Commun.">
        <title>Thousands of microbial genomes shed light on interconnected biogeochemical processes in an aquifer system.</title>
        <authorList>
            <person name="Anantharaman K."/>
            <person name="Brown C.T."/>
            <person name="Hug L.A."/>
            <person name="Sharon I."/>
            <person name="Castelle C.J."/>
            <person name="Probst A.J."/>
            <person name="Thomas B.C."/>
            <person name="Singh A."/>
            <person name="Wilkins M.J."/>
            <person name="Karaoz U."/>
            <person name="Brodie E.L."/>
            <person name="Williams K.H."/>
            <person name="Hubbard S.S."/>
            <person name="Banfield J.F."/>
        </authorList>
    </citation>
    <scope>NUCLEOTIDE SEQUENCE [LARGE SCALE GENOMIC DNA]</scope>
</reference>
<proteinExistence type="predicted"/>
<name>A0A1F6H3D7_9PROT</name>
<evidence type="ECO:0000313" key="2">
    <source>
        <dbReference type="Proteomes" id="UP000177583"/>
    </source>
</evidence>
<organism evidence="1 2">
    <name type="scientific">Candidatus Lambdaproteobacteria bacterium RIFOXYD2_FULL_56_26</name>
    <dbReference type="NCBI Taxonomy" id="1817773"/>
    <lineage>
        <taxon>Bacteria</taxon>
        <taxon>Pseudomonadati</taxon>
        <taxon>Pseudomonadota</taxon>
        <taxon>Candidatus Lambdaproteobacteria</taxon>
    </lineage>
</organism>
<gene>
    <name evidence="1" type="ORF">A2557_07940</name>
</gene>
<accession>A0A1F6H3D7</accession>
<protein>
    <recommendedName>
        <fullName evidence="3">Restriction endonuclease</fullName>
    </recommendedName>
</protein>
<evidence type="ECO:0000313" key="1">
    <source>
        <dbReference type="EMBL" id="OGH04899.1"/>
    </source>
</evidence>
<dbReference type="EMBL" id="MFNF01000001">
    <property type="protein sequence ID" value="OGH04899.1"/>
    <property type="molecule type" value="Genomic_DNA"/>
</dbReference>
<dbReference type="AlphaFoldDB" id="A0A1F6H3D7"/>
<sequence>MVRPFQLDFSSLNRQLDAMVDVTFQDIQSQFLYLPRGPGFVEYGDFQSAYEVLKRHSQAFVRFDEESVWEALKEDALVLVVLRTILGFSPPEWADLARSERNSDITQGAIRTLDTKVRKHRNFFSSPKAGAQVTNVRIKSLISIAVELIAKGAPPISKDTLHRLAKVDTSSGLTSVQNAANLHIPYAVLLYERYLGRPFASHRDSASEQVGDVMESAIEEQLSKRMITFRKTRRAERIEGFEQAPDFFVPTEFAASVIIEAKITGDDGTARDKVSRILRLASMRDDRTRAGKPSFEVVACIDGRGFGIRRQDMKDMLLATHGKVFTLSTLHQLVENTGLKNFLPKVVE</sequence>
<comment type="caution">
    <text evidence="1">The sequence shown here is derived from an EMBL/GenBank/DDBJ whole genome shotgun (WGS) entry which is preliminary data.</text>
</comment>